<protein>
    <recommendedName>
        <fullName evidence="9">Paired domain-containing protein</fullName>
    </recommendedName>
</protein>
<comment type="subcellular location">
    <subcellularLocation>
        <location evidence="1">Nucleus</location>
    </subcellularLocation>
</comment>
<dbReference type="InterPro" id="IPR001523">
    <property type="entry name" value="Paired_dom"/>
</dbReference>
<dbReference type="PANTHER" id="PTHR45636">
    <property type="entry name" value="PAIRED BOX PROTEIN PAX-6-RELATED-RELATED"/>
    <property type="match status" value="1"/>
</dbReference>
<dbReference type="SUPFAM" id="SSF46689">
    <property type="entry name" value="Homeodomain-like"/>
    <property type="match status" value="1"/>
</dbReference>
<feature type="compositionally biased region" description="Polar residues" evidence="8">
    <location>
        <begin position="233"/>
        <end position="244"/>
    </location>
</feature>
<evidence type="ECO:0000256" key="8">
    <source>
        <dbReference type="SAM" id="MobiDB-lite"/>
    </source>
</evidence>
<dbReference type="InterPro" id="IPR043182">
    <property type="entry name" value="PAIRED_DNA-bd_dom"/>
</dbReference>
<comment type="caution">
    <text evidence="10">The sequence shown here is derived from an EMBL/GenBank/DDBJ whole genome shotgun (WGS) entry which is preliminary data.</text>
</comment>
<dbReference type="Gene3D" id="1.10.10.10">
    <property type="entry name" value="Winged helix-like DNA-binding domain superfamily/Winged helix DNA-binding domain"/>
    <property type="match status" value="2"/>
</dbReference>
<evidence type="ECO:0000256" key="6">
    <source>
        <dbReference type="ARBA" id="ARBA00023163"/>
    </source>
</evidence>
<evidence type="ECO:0000259" key="9">
    <source>
        <dbReference type="PROSITE" id="PS51057"/>
    </source>
</evidence>
<dbReference type="InterPro" id="IPR036388">
    <property type="entry name" value="WH-like_DNA-bd_sf"/>
</dbReference>
<keyword evidence="2" id="KW-0217">Developmental protein</keyword>
<evidence type="ECO:0000256" key="1">
    <source>
        <dbReference type="ARBA" id="ARBA00004123"/>
    </source>
</evidence>
<dbReference type="InterPro" id="IPR009057">
    <property type="entry name" value="Homeodomain-like_sf"/>
</dbReference>
<dbReference type="Proteomes" id="UP000828390">
    <property type="component" value="Unassembled WGS sequence"/>
</dbReference>
<dbReference type="SMART" id="SM00351">
    <property type="entry name" value="PAX"/>
    <property type="match status" value="1"/>
</dbReference>
<dbReference type="FunFam" id="1.10.10.10:FF:000013">
    <property type="entry name" value="Paired box 8 isoform 1"/>
    <property type="match status" value="1"/>
</dbReference>
<dbReference type="PANTHER" id="PTHR45636:SF41">
    <property type="entry name" value="PAIRED BOX PROTEIN PAX-6-RELATED"/>
    <property type="match status" value="1"/>
</dbReference>
<dbReference type="FunFam" id="1.10.10.10:FF:000003">
    <property type="entry name" value="Paired box protein Pax-6"/>
    <property type="match status" value="1"/>
</dbReference>
<dbReference type="Pfam" id="PF00292">
    <property type="entry name" value="PAX"/>
    <property type="match status" value="1"/>
</dbReference>
<dbReference type="GO" id="GO:0000978">
    <property type="term" value="F:RNA polymerase II cis-regulatory region sequence-specific DNA binding"/>
    <property type="evidence" value="ECO:0007669"/>
    <property type="project" value="TreeGrafter"/>
</dbReference>
<keyword evidence="3" id="KW-0563">Paired box</keyword>
<dbReference type="GO" id="GO:0005634">
    <property type="term" value="C:nucleus"/>
    <property type="evidence" value="ECO:0007669"/>
    <property type="project" value="UniProtKB-SubCell"/>
</dbReference>
<sequence>MDMLYFGDSVPYTYQGHYKQGFGYNHGEFNNSCAYQSVGMGLSDMTPCRYSSLPAMSSAYGMYAFQQANCANLFARKAGRIKGHGGVNQLGGVFVNGRPLPDVVRQRIVELAHTGVRPCDISRQLRVSHGCVSKILGRYYETGSIKPGVIGGSKPKVATPAVVEAITRYKAENPTMFAWEIRDRLLSENVCTSDNVPSVSSINRIVRNRASDSARGKSNDGGSPLSDAVSPHGSPNGQGNTYSINAIMGLQGTTSLTDHNGNTGTKRKLVDENGSNGHDGKLDENQQIINNNNMGDFFYPKSGRMDNGVLMPEQGQAIVVNGQLYAHGLHPPPYASYLSANPPIKQEYAASSPSLEDQARSHAGSEGSHRQNIIGGLGRLESGRGSSPHDVPGAQSDTQTSEYEGQGTTGYTSAVYTNHSVVGTAVPSIVLTPQVSSAAQYTGSMPGNTGDYYQSVPYTQYQTTSPYNDPQWAVRYGPSGIINPQYYYQPQIALSGNRNDQAVGIPASPEKS</sequence>
<dbReference type="AlphaFoldDB" id="A0A9D4M3I1"/>
<evidence type="ECO:0000313" key="11">
    <source>
        <dbReference type="Proteomes" id="UP000828390"/>
    </source>
</evidence>
<feature type="region of interest" description="Disordered" evidence="8">
    <location>
        <begin position="210"/>
        <end position="284"/>
    </location>
</feature>
<feature type="domain" description="Paired" evidence="9">
    <location>
        <begin position="83"/>
        <end position="209"/>
    </location>
</feature>
<keyword evidence="11" id="KW-1185">Reference proteome</keyword>
<keyword evidence="5" id="KW-0238">DNA-binding</keyword>
<dbReference type="PROSITE" id="PS51057">
    <property type="entry name" value="PAIRED_2"/>
    <property type="match status" value="1"/>
</dbReference>
<dbReference type="EMBL" id="JAIWYP010000002">
    <property type="protein sequence ID" value="KAH3869573.1"/>
    <property type="molecule type" value="Genomic_DNA"/>
</dbReference>
<gene>
    <name evidence="10" type="ORF">DPMN_032742</name>
</gene>
<evidence type="ECO:0000313" key="10">
    <source>
        <dbReference type="EMBL" id="KAH3869573.1"/>
    </source>
</evidence>
<reference evidence="10" key="1">
    <citation type="journal article" date="2019" name="bioRxiv">
        <title>The Genome of the Zebra Mussel, Dreissena polymorpha: A Resource for Invasive Species Research.</title>
        <authorList>
            <person name="McCartney M.A."/>
            <person name="Auch B."/>
            <person name="Kono T."/>
            <person name="Mallez S."/>
            <person name="Zhang Y."/>
            <person name="Obille A."/>
            <person name="Becker A."/>
            <person name="Abrahante J.E."/>
            <person name="Garbe J."/>
            <person name="Badalamenti J.P."/>
            <person name="Herman A."/>
            <person name="Mangelson H."/>
            <person name="Liachko I."/>
            <person name="Sullivan S."/>
            <person name="Sone E.D."/>
            <person name="Koren S."/>
            <person name="Silverstein K.A.T."/>
            <person name="Beckman K.B."/>
            <person name="Gohl D.M."/>
        </authorList>
    </citation>
    <scope>NUCLEOTIDE SEQUENCE</scope>
    <source>
        <strain evidence="10">Duluth1</strain>
        <tissue evidence="10">Whole animal</tissue>
    </source>
</reference>
<evidence type="ECO:0000256" key="2">
    <source>
        <dbReference type="ARBA" id="ARBA00022473"/>
    </source>
</evidence>
<keyword evidence="4" id="KW-0805">Transcription regulation</keyword>
<proteinExistence type="predicted"/>
<dbReference type="InterPro" id="IPR043565">
    <property type="entry name" value="PAX_fam"/>
</dbReference>
<reference evidence="10" key="2">
    <citation type="submission" date="2020-11" db="EMBL/GenBank/DDBJ databases">
        <authorList>
            <person name="McCartney M.A."/>
            <person name="Auch B."/>
            <person name="Kono T."/>
            <person name="Mallez S."/>
            <person name="Becker A."/>
            <person name="Gohl D.M."/>
            <person name="Silverstein K.A.T."/>
            <person name="Koren S."/>
            <person name="Bechman K.B."/>
            <person name="Herman A."/>
            <person name="Abrahante J.E."/>
            <person name="Garbe J."/>
        </authorList>
    </citation>
    <scope>NUCLEOTIDE SEQUENCE</scope>
    <source>
        <strain evidence="10">Duluth1</strain>
        <tissue evidence="10">Whole animal</tissue>
    </source>
</reference>
<evidence type="ECO:0000256" key="4">
    <source>
        <dbReference type="ARBA" id="ARBA00023015"/>
    </source>
</evidence>
<keyword evidence="7" id="KW-0539">Nucleus</keyword>
<evidence type="ECO:0000256" key="5">
    <source>
        <dbReference type="ARBA" id="ARBA00023125"/>
    </source>
</evidence>
<accession>A0A9D4M3I1</accession>
<name>A0A9D4M3I1_DREPO</name>
<dbReference type="CDD" id="cd00131">
    <property type="entry name" value="PAX"/>
    <property type="match status" value="1"/>
</dbReference>
<evidence type="ECO:0000256" key="3">
    <source>
        <dbReference type="ARBA" id="ARBA00022724"/>
    </source>
</evidence>
<evidence type="ECO:0000256" key="7">
    <source>
        <dbReference type="ARBA" id="ARBA00023242"/>
    </source>
</evidence>
<organism evidence="10 11">
    <name type="scientific">Dreissena polymorpha</name>
    <name type="common">Zebra mussel</name>
    <name type="synonym">Mytilus polymorpha</name>
    <dbReference type="NCBI Taxonomy" id="45954"/>
    <lineage>
        <taxon>Eukaryota</taxon>
        <taxon>Metazoa</taxon>
        <taxon>Spiralia</taxon>
        <taxon>Lophotrochozoa</taxon>
        <taxon>Mollusca</taxon>
        <taxon>Bivalvia</taxon>
        <taxon>Autobranchia</taxon>
        <taxon>Heteroconchia</taxon>
        <taxon>Euheterodonta</taxon>
        <taxon>Imparidentia</taxon>
        <taxon>Neoheterodontei</taxon>
        <taxon>Myida</taxon>
        <taxon>Dreissenoidea</taxon>
        <taxon>Dreissenidae</taxon>
        <taxon>Dreissena</taxon>
    </lineage>
</organism>
<feature type="region of interest" description="Disordered" evidence="8">
    <location>
        <begin position="349"/>
        <end position="409"/>
    </location>
</feature>
<feature type="compositionally biased region" description="Polar residues" evidence="8">
    <location>
        <begin position="251"/>
        <end position="264"/>
    </location>
</feature>
<dbReference type="PROSITE" id="PS00034">
    <property type="entry name" value="PAIRED_1"/>
    <property type="match status" value="1"/>
</dbReference>
<dbReference type="PRINTS" id="PR00027">
    <property type="entry name" value="PAIREDBOX"/>
</dbReference>
<dbReference type="GO" id="GO:0000981">
    <property type="term" value="F:DNA-binding transcription factor activity, RNA polymerase II-specific"/>
    <property type="evidence" value="ECO:0007669"/>
    <property type="project" value="TreeGrafter"/>
</dbReference>
<keyword evidence="6" id="KW-0804">Transcription</keyword>